<dbReference type="CDD" id="cd02801">
    <property type="entry name" value="DUS_like_FMN"/>
    <property type="match status" value="1"/>
</dbReference>
<dbReference type="Pfam" id="PF01207">
    <property type="entry name" value="Dus"/>
    <property type="match status" value="1"/>
</dbReference>
<dbReference type="PROSITE" id="PS01136">
    <property type="entry name" value="UPF0034"/>
    <property type="match status" value="1"/>
</dbReference>
<dbReference type="Gene3D" id="3.20.20.70">
    <property type="entry name" value="Aldolase class I"/>
    <property type="match status" value="1"/>
</dbReference>
<keyword evidence="5" id="KW-0521">NADP</keyword>
<dbReference type="Proteomes" id="UP001152797">
    <property type="component" value="Unassembled WGS sequence"/>
</dbReference>
<evidence type="ECO:0000256" key="4">
    <source>
        <dbReference type="ARBA" id="ARBA00022694"/>
    </source>
</evidence>
<evidence type="ECO:0000256" key="6">
    <source>
        <dbReference type="ARBA" id="ARBA00023002"/>
    </source>
</evidence>
<organism evidence="15">
    <name type="scientific">Cladocopium goreaui</name>
    <dbReference type="NCBI Taxonomy" id="2562237"/>
    <lineage>
        <taxon>Eukaryota</taxon>
        <taxon>Sar</taxon>
        <taxon>Alveolata</taxon>
        <taxon>Dinophyceae</taxon>
        <taxon>Suessiales</taxon>
        <taxon>Symbiodiniaceae</taxon>
        <taxon>Cladocopium</taxon>
    </lineage>
</organism>
<dbReference type="PANTHER" id="PTHR11082:SF5">
    <property type="entry name" value="TRNA-DIHYDROURIDINE(16_17) SYNTHASE [NAD(P)(+)]-LIKE"/>
    <property type="match status" value="1"/>
</dbReference>
<comment type="cofactor">
    <cofactor evidence="1">
        <name>FMN</name>
        <dbReference type="ChEBI" id="CHEBI:58210"/>
    </cofactor>
</comment>
<dbReference type="SUPFAM" id="SSF51395">
    <property type="entry name" value="FMN-linked oxidoreductases"/>
    <property type="match status" value="1"/>
</dbReference>
<gene>
    <name evidence="15" type="ORF">C1SCF055_LOCUS37733</name>
</gene>
<accession>A0A9P1DLU1</accession>
<dbReference type="EMBL" id="CAMXCT030005556">
    <property type="protein sequence ID" value="CAL4800011.1"/>
    <property type="molecule type" value="Genomic_DNA"/>
</dbReference>
<evidence type="ECO:0000256" key="13">
    <source>
        <dbReference type="ARBA" id="ARBA00049467"/>
    </source>
</evidence>
<dbReference type="InterPro" id="IPR018517">
    <property type="entry name" value="tRNA_hU_synthase_CS"/>
</dbReference>
<dbReference type="EMBL" id="CAMXCT020005556">
    <property type="protein sequence ID" value="CAL1166074.1"/>
    <property type="molecule type" value="Genomic_DNA"/>
</dbReference>
<evidence type="ECO:0000313" key="17">
    <source>
        <dbReference type="Proteomes" id="UP001152797"/>
    </source>
</evidence>
<evidence type="ECO:0000256" key="2">
    <source>
        <dbReference type="ARBA" id="ARBA00022630"/>
    </source>
</evidence>
<name>A0A9P1DLU1_9DINO</name>
<sequence>MALGVHGRRARHVLPEKIRVERAWNFYREMGSPRFICAPMVGQSELPFRLMLRKAGCDLCYTPMMHAEEFAGSSEEEMARQGFATCAEDRPLVVQFCAKTPEDFLQAALQVQDRCDAVDLNLGCPQSKAMKGGWGGALMEEDQWHLVYAILRHACTAPELRIPVTCKIRIFADDRKTLRFAKMLEEAGCSFLTVHGRQRDRALHHAPARWEAVRLVRDALKIPVASNGGVSSYDSALRCLEETNCVAVMVATALLQNPELFLPVTEAETEDDASTTCASGSSKPSLAQGVRHCLMYLQICEREPPFSVRWARDHLRALLAGSSKLDLLALLDAVPTDAALSIPQDMSAFAPERKIHWKEICQDFRDVIKTISVHEGLCSEESRHWRPDLPWGTARTRPALKGMGYSLVVEGASAAQQALLRGAPVSKRFAERQKLKALAIKSCFQAASRSERRKTQAT</sequence>
<dbReference type="GO" id="GO:0017150">
    <property type="term" value="F:tRNA dihydrouridine synthase activity"/>
    <property type="evidence" value="ECO:0007669"/>
    <property type="project" value="InterPro"/>
</dbReference>
<dbReference type="PANTHER" id="PTHR11082">
    <property type="entry name" value="TRNA-DIHYDROURIDINE SYNTHASE"/>
    <property type="match status" value="1"/>
</dbReference>
<keyword evidence="7" id="KW-0520">NAD</keyword>
<dbReference type="InterPro" id="IPR035587">
    <property type="entry name" value="DUS-like_FMN-bd"/>
</dbReference>
<evidence type="ECO:0000313" key="15">
    <source>
        <dbReference type="EMBL" id="CAI4012699.1"/>
    </source>
</evidence>
<feature type="domain" description="DUS-like FMN-binding" evidence="14">
    <location>
        <begin position="37"/>
        <end position="274"/>
    </location>
</feature>
<evidence type="ECO:0000256" key="8">
    <source>
        <dbReference type="ARBA" id="ARBA00038313"/>
    </source>
</evidence>
<comment type="similarity">
    <text evidence="8">Belongs to the Dus family. Dus1 subfamily.</text>
</comment>
<dbReference type="EMBL" id="CAMXCT010005556">
    <property type="protein sequence ID" value="CAI4012699.1"/>
    <property type="molecule type" value="Genomic_DNA"/>
</dbReference>
<dbReference type="AlphaFoldDB" id="A0A9P1DLU1"/>
<comment type="catalytic activity">
    <reaction evidence="10">
        <text>5,6-dihydrouridine(17) in tRNA + NAD(+) = uridine(17) in tRNA + NADH + H(+)</text>
        <dbReference type="Rhea" id="RHEA:53372"/>
        <dbReference type="Rhea" id="RHEA-COMP:13541"/>
        <dbReference type="Rhea" id="RHEA-COMP:13542"/>
        <dbReference type="ChEBI" id="CHEBI:15378"/>
        <dbReference type="ChEBI" id="CHEBI:57540"/>
        <dbReference type="ChEBI" id="CHEBI:57945"/>
        <dbReference type="ChEBI" id="CHEBI:65315"/>
        <dbReference type="ChEBI" id="CHEBI:74443"/>
        <dbReference type="EC" id="1.3.1.88"/>
    </reaction>
    <physiologicalReaction direction="right-to-left" evidence="10">
        <dbReference type="Rhea" id="RHEA:53374"/>
    </physiologicalReaction>
</comment>
<evidence type="ECO:0000256" key="10">
    <source>
        <dbReference type="ARBA" id="ARBA00047287"/>
    </source>
</evidence>
<evidence type="ECO:0000256" key="12">
    <source>
        <dbReference type="ARBA" id="ARBA00048934"/>
    </source>
</evidence>
<evidence type="ECO:0000259" key="14">
    <source>
        <dbReference type="Pfam" id="PF01207"/>
    </source>
</evidence>
<keyword evidence="6" id="KW-0560">Oxidoreductase</keyword>
<comment type="catalytic activity">
    <reaction evidence="11">
        <text>5,6-dihydrouridine(16) in tRNA + NADP(+) = uridine(16) in tRNA + NADPH + H(+)</text>
        <dbReference type="Rhea" id="RHEA:53376"/>
        <dbReference type="Rhea" id="RHEA-COMP:13543"/>
        <dbReference type="Rhea" id="RHEA-COMP:13544"/>
        <dbReference type="ChEBI" id="CHEBI:15378"/>
        <dbReference type="ChEBI" id="CHEBI:57783"/>
        <dbReference type="ChEBI" id="CHEBI:58349"/>
        <dbReference type="ChEBI" id="CHEBI:65315"/>
        <dbReference type="ChEBI" id="CHEBI:74443"/>
        <dbReference type="EC" id="1.3.1.88"/>
    </reaction>
    <physiologicalReaction direction="right-to-left" evidence="11">
        <dbReference type="Rhea" id="RHEA:53378"/>
    </physiologicalReaction>
</comment>
<evidence type="ECO:0000256" key="11">
    <source>
        <dbReference type="ARBA" id="ARBA00047652"/>
    </source>
</evidence>
<evidence type="ECO:0000256" key="5">
    <source>
        <dbReference type="ARBA" id="ARBA00022857"/>
    </source>
</evidence>
<keyword evidence="17" id="KW-1185">Reference proteome</keyword>
<evidence type="ECO:0000256" key="9">
    <source>
        <dbReference type="ARBA" id="ARBA00038890"/>
    </source>
</evidence>
<keyword evidence="4" id="KW-0819">tRNA processing</keyword>
<keyword evidence="2" id="KW-0285">Flavoprotein</keyword>
<evidence type="ECO:0000313" key="16">
    <source>
        <dbReference type="EMBL" id="CAL1166074.1"/>
    </source>
</evidence>
<evidence type="ECO:0000256" key="7">
    <source>
        <dbReference type="ARBA" id="ARBA00023027"/>
    </source>
</evidence>
<dbReference type="GO" id="GO:0050660">
    <property type="term" value="F:flavin adenine dinucleotide binding"/>
    <property type="evidence" value="ECO:0007669"/>
    <property type="project" value="InterPro"/>
</dbReference>
<comment type="catalytic activity">
    <reaction evidence="13">
        <text>5,6-dihydrouridine(17) in tRNA + NADP(+) = uridine(17) in tRNA + NADPH + H(+)</text>
        <dbReference type="Rhea" id="RHEA:53368"/>
        <dbReference type="Rhea" id="RHEA-COMP:13541"/>
        <dbReference type="Rhea" id="RHEA-COMP:13542"/>
        <dbReference type="ChEBI" id="CHEBI:15378"/>
        <dbReference type="ChEBI" id="CHEBI:57783"/>
        <dbReference type="ChEBI" id="CHEBI:58349"/>
        <dbReference type="ChEBI" id="CHEBI:65315"/>
        <dbReference type="ChEBI" id="CHEBI:74443"/>
        <dbReference type="EC" id="1.3.1.88"/>
    </reaction>
    <physiologicalReaction direction="right-to-left" evidence="13">
        <dbReference type="Rhea" id="RHEA:53370"/>
    </physiologicalReaction>
</comment>
<keyword evidence="3" id="KW-0288">FMN</keyword>
<dbReference type="EC" id="1.3.1.88" evidence="9"/>
<dbReference type="OrthoDB" id="272303at2759"/>
<comment type="caution">
    <text evidence="15">The sequence shown here is derived from an EMBL/GenBank/DDBJ whole genome shotgun (WGS) entry which is preliminary data.</text>
</comment>
<evidence type="ECO:0000256" key="3">
    <source>
        <dbReference type="ARBA" id="ARBA00022643"/>
    </source>
</evidence>
<evidence type="ECO:0000256" key="1">
    <source>
        <dbReference type="ARBA" id="ARBA00001917"/>
    </source>
</evidence>
<comment type="catalytic activity">
    <reaction evidence="12">
        <text>5,6-dihydrouridine(16) in tRNA + NAD(+) = uridine(16) in tRNA + NADH + H(+)</text>
        <dbReference type="Rhea" id="RHEA:53380"/>
        <dbReference type="Rhea" id="RHEA-COMP:13543"/>
        <dbReference type="Rhea" id="RHEA-COMP:13544"/>
        <dbReference type="ChEBI" id="CHEBI:15378"/>
        <dbReference type="ChEBI" id="CHEBI:57540"/>
        <dbReference type="ChEBI" id="CHEBI:57945"/>
        <dbReference type="ChEBI" id="CHEBI:65315"/>
        <dbReference type="ChEBI" id="CHEBI:74443"/>
        <dbReference type="EC" id="1.3.1.88"/>
    </reaction>
    <physiologicalReaction direction="right-to-left" evidence="12">
        <dbReference type="Rhea" id="RHEA:53382"/>
    </physiologicalReaction>
</comment>
<reference evidence="15" key="1">
    <citation type="submission" date="2022-10" db="EMBL/GenBank/DDBJ databases">
        <authorList>
            <person name="Chen Y."/>
            <person name="Dougan E. K."/>
            <person name="Chan C."/>
            <person name="Rhodes N."/>
            <person name="Thang M."/>
        </authorList>
    </citation>
    <scope>NUCLEOTIDE SEQUENCE</scope>
</reference>
<proteinExistence type="inferred from homology"/>
<dbReference type="InterPro" id="IPR013785">
    <property type="entry name" value="Aldolase_TIM"/>
</dbReference>
<protein>
    <recommendedName>
        <fullName evidence="9">tRNA-dihydrouridine(16/17) synthase [NAD(P)(+)]</fullName>
        <ecNumber evidence="9">1.3.1.88</ecNumber>
    </recommendedName>
</protein>
<reference evidence="16" key="2">
    <citation type="submission" date="2024-04" db="EMBL/GenBank/DDBJ databases">
        <authorList>
            <person name="Chen Y."/>
            <person name="Shah S."/>
            <person name="Dougan E. K."/>
            <person name="Thang M."/>
            <person name="Chan C."/>
        </authorList>
    </citation>
    <scope>NUCLEOTIDE SEQUENCE [LARGE SCALE GENOMIC DNA]</scope>
</reference>